<evidence type="ECO:0000313" key="1">
    <source>
        <dbReference type="EMBL" id="KAK4118605.1"/>
    </source>
</evidence>
<dbReference type="EMBL" id="MU853263">
    <property type="protein sequence ID" value="KAK4118605.1"/>
    <property type="molecule type" value="Genomic_DNA"/>
</dbReference>
<organism evidence="1 2">
    <name type="scientific">Parathielavia appendiculata</name>
    <dbReference type="NCBI Taxonomy" id="2587402"/>
    <lineage>
        <taxon>Eukaryota</taxon>
        <taxon>Fungi</taxon>
        <taxon>Dikarya</taxon>
        <taxon>Ascomycota</taxon>
        <taxon>Pezizomycotina</taxon>
        <taxon>Sordariomycetes</taxon>
        <taxon>Sordariomycetidae</taxon>
        <taxon>Sordariales</taxon>
        <taxon>Chaetomiaceae</taxon>
        <taxon>Parathielavia</taxon>
    </lineage>
</organism>
<name>A0AAN6TQ53_9PEZI</name>
<protein>
    <submittedName>
        <fullName evidence="1">Uncharacterized protein</fullName>
    </submittedName>
</protein>
<reference evidence="1" key="1">
    <citation type="journal article" date="2023" name="Mol. Phylogenet. Evol.">
        <title>Genome-scale phylogeny and comparative genomics of the fungal order Sordariales.</title>
        <authorList>
            <person name="Hensen N."/>
            <person name="Bonometti L."/>
            <person name="Westerberg I."/>
            <person name="Brannstrom I.O."/>
            <person name="Guillou S."/>
            <person name="Cros-Aarteil S."/>
            <person name="Calhoun S."/>
            <person name="Haridas S."/>
            <person name="Kuo A."/>
            <person name="Mondo S."/>
            <person name="Pangilinan J."/>
            <person name="Riley R."/>
            <person name="LaButti K."/>
            <person name="Andreopoulos B."/>
            <person name="Lipzen A."/>
            <person name="Chen C."/>
            <person name="Yan M."/>
            <person name="Daum C."/>
            <person name="Ng V."/>
            <person name="Clum A."/>
            <person name="Steindorff A."/>
            <person name="Ohm R.A."/>
            <person name="Martin F."/>
            <person name="Silar P."/>
            <person name="Natvig D.O."/>
            <person name="Lalanne C."/>
            <person name="Gautier V."/>
            <person name="Ament-Velasquez S.L."/>
            <person name="Kruys A."/>
            <person name="Hutchinson M.I."/>
            <person name="Powell A.J."/>
            <person name="Barry K."/>
            <person name="Miller A.N."/>
            <person name="Grigoriev I.V."/>
            <person name="Debuchy R."/>
            <person name="Gladieux P."/>
            <person name="Hiltunen Thoren M."/>
            <person name="Johannesson H."/>
        </authorList>
    </citation>
    <scope>NUCLEOTIDE SEQUENCE</scope>
    <source>
        <strain evidence="1">CBS 731.68</strain>
    </source>
</reference>
<keyword evidence="2" id="KW-1185">Reference proteome</keyword>
<dbReference type="AlphaFoldDB" id="A0AAN6TQ53"/>
<dbReference type="Proteomes" id="UP001302602">
    <property type="component" value="Unassembled WGS sequence"/>
</dbReference>
<proteinExistence type="predicted"/>
<reference evidence="1" key="2">
    <citation type="submission" date="2023-05" db="EMBL/GenBank/DDBJ databases">
        <authorList>
            <consortium name="Lawrence Berkeley National Laboratory"/>
            <person name="Steindorff A."/>
            <person name="Hensen N."/>
            <person name="Bonometti L."/>
            <person name="Westerberg I."/>
            <person name="Brannstrom I.O."/>
            <person name="Guillou S."/>
            <person name="Cros-Aarteil S."/>
            <person name="Calhoun S."/>
            <person name="Haridas S."/>
            <person name="Kuo A."/>
            <person name="Mondo S."/>
            <person name="Pangilinan J."/>
            <person name="Riley R."/>
            <person name="Labutti K."/>
            <person name="Andreopoulos B."/>
            <person name="Lipzen A."/>
            <person name="Chen C."/>
            <person name="Yanf M."/>
            <person name="Daum C."/>
            <person name="Ng V."/>
            <person name="Clum A."/>
            <person name="Ohm R."/>
            <person name="Martin F."/>
            <person name="Silar P."/>
            <person name="Natvig D."/>
            <person name="Lalanne C."/>
            <person name="Gautier V."/>
            <person name="Ament-Velasquez S.L."/>
            <person name="Kruys A."/>
            <person name="Hutchinson M.I."/>
            <person name="Powell A.J."/>
            <person name="Barry K."/>
            <person name="Miller A.N."/>
            <person name="Grigoriev I.V."/>
            <person name="Debuchy R."/>
            <person name="Gladieux P."/>
            <person name="Thoren M.H."/>
            <person name="Johannesson H."/>
        </authorList>
    </citation>
    <scope>NUCLEOTIDE SEQUENCE</scope>
    <source>
        <strain evidence="1">CBS 731.68</strain>
    </source>
</reference>
<accession>A0AAN6TQ53</accession>
<gene>
    <name evidence="1" type="ORF">N657DRAFT_685083</name>
</gene>
<dbReference type="RefSeq" id="XP_062642378.1">
    <property type="nucleotide sequence ID" value="XM_062796744.1"/>
</dbReference>
<sequence>MPHPIIVIASFLTAIRSTWELSRMVREKRAAKTLKTEAKSTLVLLQQAYRKGLLLEREFDYLFERLMRAEACNDVAALQKIRADFQAILARPSRRRVERQRDMDY</sequence>
<comment type="caution">
    <text evidence="1">The sequence shown here is derived from an EMBL/GenBank/DDBJ whole genome shotgun (WGS) entry which is preliminary data.</text>
</comment>
<evidence type="ECO:0000313" key="2">
    <source>
        <dbReference type="Proteomes" id="UP001302602"/>
    </source>
</evidence>
<dbReference type="GeneID" id="87833512"/>